<evidence type="ECO:0000256" key="2">
    <source>
        <dbReference type="ARBA" id="ARBA00022664"/>
    </source>
</evidence>
<dbReference type="GO" id="GO:0008033">
    <property type="term" value="P:tRNA processing"/>
    <property type="evidence" value="ECO:0007669"/>
    <property type="project" value="EnsemblFungi"/>
</dbReference>
<evidence type="ECO:0000313" key="7">
    <source>
        <dbReference type="Proteomes" id="UP000005666"/>
    </source>
</evidence>
<protein>
    <recommendedName>
        <fullName evidence="5">Symplekin/Pta1 N-terminal domain-containing protein</fullName>
    </recommendedName>
</protein>
<dbReference type="OMA" id="YKNFVQF"/>
<evidence type="ECO:0000256" key="1">
    <source>
        <dbReference type="ARBA" id="ARBA00004123"/>
    </source>
</evidence>
<dbReference type="HOGENOM" id="CLU_021804_0_0_1"/>
<reference evidence="6 7" key="1">
    <citation type="journal article" date="2011" name="Proc. Natl. Acad. Sci. U.S.A.">
        <title>Evolutionary erosion of yeast sex chromosomes by mating-type switching accidents.</title>
        <authorList>
            <person name="Gordon J.L."/>
            <person name="Armisen D."/>
            <person name="Proux-Wera E."/>
            <person name="Oheigeartaigh S.S."/>
            <person name="Byrne K.P."/>
            <person name="Wolfe K.H."/>
        </authorList>
    </citation>
    <scope>NUCLEOTIDE SEQUENCE [LARGE SCALE GENOMIC DNA]</scope>
    <source>
        <strain evidence="7">ATCC 24235 / CBS 4417 / NBRC 1672 / NRRL Y-8282 / UCD 70-5</strain>
    </source>
</reference>
<dbReference type="Gene3D" id="1.25.10.10">
    <property type="entry name" value="Leucine-rich Repeat Variant"/>
    <property type="match status" value="1"/>
</dbReference>
<feature type="domain" description="Symplekin/Pta1 N-terminal" evidence="5">
    <location>
        <begin position="93"/>
        <end position="344"/>
    </location>
</feature>
<proteinExistence type="predicted"/>
<dbReference type="KEGG" id="tpf:TPHA_0N00270"/>
<dbReference type="PANTHER" id="PTHR15245">
    <property type="entry name" value="SYMPLEKIN-RELATED"/>
    <property type="match status" value="1"/>
</dbReference>
<comment type="subcellular location">
    <subcellularLocation>
        <location evidence="1">Nucleus</location>
    </subcellularLocation>
</comment>
<dbReference type="GeneID" id="11532117"/>
<organism evidence="6 7">
    <name type="scientific">Tetrapisispora phaffii (strain ATCC 24235 / CBS 4417 / NBRC 1672 / NRRL Y-8282 / UCD 70-5)</name>
    <name type="common">Yeast</name>
    <name type="synonym">Fabospora phaffii</name>
    <dbReference type="NCBI Taxonomy" id="1071381"/>
    <lineage>
        <taxon>Eukaryota</taxon>
        <taxon>Fungi</taxon>
        <taxon>Dikarya</taxon>
        <taxon>Ascomycota</taxon>
        <taxon>Saccharomycotina</taxon>
        <taxon>Saccharomycetes</taxon>
        <taxon>Saccharomycetales</taxon>
        <taxon>Saccharomycetaceae</taxon>
        <taxon>Tetrapisispora</taxon>
    </lineage>
</organism>
<feature type="region of interest" description="Disordered" evidence="4">
    <location>
        <begin position="542"/>
        <end position="567"/>
    </location>
</feature>
<dbReference type="eggNOG" id="KOG1895">
    <property type="taxonomic scope" value="Eukaryota"/>
</dbReference>
<dbReference type="GO" id="GO:0006397">
    <property type="term" value="P:mRNA processing"/>
    <property type="evidence" value="ECO:0007669"/>
    <property type="project" value="UniProtKB-KW"/>
</dbReference>
<dbReference type="InterPro" id="IPR021850">
    <property type="entry name" value="Symplekin/Pta1"/>
</dbReference>
<dbReference type="PANTHER" id="PTHR15245:SF20">
    <property type="entry name" value="SYMPLEKIN"/>
    <property type="match status" value="1"/>
</dbReference>
<feature type="compositionally biased region" description="Acidic residues" evidence="4">
    <location>
        <begin position="550"/>
        <end position="567"/>
    </location>
</feature>
<dbReference type="EMBL" id="HE612869">
    <property type="protein sequence ID" value="CCE65808.1"/>
    <property type="molecule type" value="Genomic_DNA"/>
</dbReference>
<keyword evidence="3" id="KW-0539">Nucleus</keyword>
<feature type="region of interest" description="Disordered" evidence="4">
    <location>
        <begin position="371"/>
        <end position="432"/>
    </location>
</feature>
<evidence type="ECO:0000259" key="5">
    <source>
        <dbReference type="Pfam" id="PF11935"/>
    </source>
</evidence>
<evidence type="ECO:0000256" key="4">
    <source>
        <dbReference type="SAM" id="MobiDB-lite"/>
    </source>
</evidence>
<keyword evidence="7" id="KW-1185">Reference proteome</keyword>
<evidence type="ECO:0000256" key="3">
    <source>
        <dbReference type="ARBA" id="ARBA00023242"/>
    </source>
</evidence>
<dbReference type="GO" id="GO:0030846">
    <property type="term" value="P:termination of RNA polymerase II transcription, poly(A)-coupled"/>
    <property type="evidence" value="ECO:0007669"/>
    <property type="project" value="EnsemblFungi"/>
</dbReference>
<accession>G8C0Y0</accession>
<dbReference type="RefSeq" id="XP_003688242.1">
    <property type="nucleotide sequence ID" value="XM_003688194.1"/>
</dbReference>
<dbReference type="GO" id="GO:0005847">
    <property type="term" value="C:mRNA cleavage and polyadenylation specificity factor complex"/>
    <property type="evidence" value="ECO:0007669"/>
    <property type="project" value="EnsemblFungi"/>
</dbReference>
<feature type="compositionally biased region" description="Low complexity" evidence="4">
    <location>
        <begin position="371"/>
        <end position="412"/>
    </location>
</feature>
<gene>
    <name evidence="6" type="primary">TPHA0N00270</name>
    <name evidence="6" type="ordered locus">TPHA_0N00270</name>
</gene>
<dbReference type="OrthoDB" id="331600at2759"/>
<evidence type="ECO:0000313" key="6">
    <source>
        <dbReference type="EMBL" id="CCE65808.1"/>
    </source>
</evidence>
<dbReference type="Pfam" id="PF11935">
    <property type="entry name" value="SYMPK_PTA1_N"/>
    <property type="match status" value="1"/>
</dbReference>
<keyword evidence="2" id="KW-0507">mRNA processing</keyword>
<dbReference type="InterPro" id="IPR032460">
    <property type="entry name" value="Symplekin/Pta1_N"/>
</dbReference>
<name>G8C0Y0_TETPH</name>
<dbReference type="AlphaFoldDB" id="G8C0Y0"/>
<dbReference type="Proteomes" id="UP000005666">
    <property type="component" value="Chromosome 14"/>
</dbReference>
<dbReference type="STRING" id="1071381.G8C0Y0"/>
<dbReference type="InterPro" id="IPR011989">
    <property type="entry name" value="ARM-like"/>
</dbReference>
<sequence>MAVLPEIEQLAKARELAMENSPQDMLPKVLETSLALYRNASTSQELKLELAVFYSKLYTDILNHEQISNIEKPFIASKNFDYLWDICKAMDDELVFKNCTFAFAKCYPMLFDIVAKTSNQKLWDSMQEMKQFIISKWSPPYNSASLSMMFVDTILLDLPKNIGSKLAIAKFMAEVIIVQTSATPSSSSGSSNKSNTDVQTDVSISSVPNSHPVISNKAQLDAEAKKLLNLLLNYLVEEPIMVPTMFMGVIDCLSFIIKSRPQSAIRISSALLRFNIDAKFQIKETSSLNYRLSKRFVERSYKNFVQFCLKAQLIKNSGQMSTIYTKLSKISQTLHVIGEETKSKGILNYDKTQYKKPITDKEKKKYLQLLQKKQAQRQAAPSPSSSNSNSSSNSSAIDAGTSSSNSNSNSSSALTHTVSPPVPEESTSTVDRTTQQLMDLQNYTLSKNSIPNFFNSSPIAFDNSYGAIYSLMNSKNSNQDISKLSQDTMIKLCSEAFYNTSASKLISALSIVASRYTDLMTKNPQTGKKRKFDVEGEVFENESNKRIKNEDEEDEDEEEDEYNIDEENLEVSNSDQNEIGYMKPLELSEDDKMKHLKRIVSRIMNIKDSENGADSTTFINKDIDPLQKVKLLQWDNKESWLHILTRLAIRGVSHDNQMSNLIRETIYNYFLEDINERISVAIEWLNEEWFYETFSSEQEPDVKEEDGEDESNYRKWSLKLLDGLVPFIENKHRRLFIRLISELPSFSQEHIDMIRPICLDPARSSLGFQSLKFLIMFRPPVKPFIKNFLEQIKNDDNSMAEQCDAILSKYYQETPV</sequence>